<dbReference type="InterPro" id="IPR055361">
    <property type="entry name" value="tRNA_methyltr_TrmB_bact"/>
</dbReference>
<evidence type="ECO:0000256" key="2">
    <source>
        <dbReference type="ARBA" id="ARBA00003015"/>
    </source>
</evidence>
<keyword evidence="9" id="KW-1185">Reference proteome</keyword>
<reference evidence="8 9" key="1">
    <citation type="submission" date="2023-09" db="EMBL/GenBank/DDBJ databases">
        <authorList>
            <person name="Rey-Velasco X."/>
        </authorList>
    </citation>
    <scope>NUCLEOTIDE SEQUENCE [LARGE SCALE GENOMIC DNA]</scope>
    <source>
        <strain evidence="8 9">W345</strain>
    </source>
</reference>
<keyword evidence="3 7" id="KW-0489">Methyltransferase</keyword>
<comment type="similarity">
    <text evidence="7">Belongs to the class I-like SAM-binding methyltransferase superfamily. TrmB family.</text>
</comment>
<evidence type="ECO:0000256" key="6">
    <source>
        <dbReference type="ARBA" id="ARBA00022694"/>
    </source>
</evidence>
<dbReference type="EC" id="2.1.1.33" evidence="7"/>
<protein>
    <recommendedName>
        <fullName evidence="7">tRNA (guanine-N(7)-)-methyltransferase</fullName>
        <ecNumber evidence="7">2.1.1.33</ecNumber>
    </recommendedName>
    <alternativeName>
        <fullName evidence="7">tRNA (guanine(46)-N(7))-methyltransferase</fullName>
    </alternativeName>
    <alternativeName>
        <fullName evidence="7">tRNA(m7G46)-methyltransferase</fullName>
    </alternativeName>
</protein>
<organism evidence="8 9">
    <name type="scientific">Banduia mediterranea</name>
    <dbReference type="NCBI Taxonomy" id="3075609"/>
    <lineage>
        <taxon>Bacteria</taxon>
        <taxon>Pseudomonadati</taxon>
        <taxon>Pseudomonadota</taxon>
        <taxon>Gammaproteobacteria</taxon>
        <taxon>Nevskiales</taxon>
        <taxon>Algiphilaceae</taxon>
        <taxon>Banduia</taxon>
    </lineage>
</organism>
<evidence type="ECO:0000313" key="8">
    <source>
        <dbReference type="EMBL" id="MDT0495916.1"/>
    </source>
</evidence>
<evidence type="ECO:0000313" key="9">
    <source>
        <dbReference type="Proteomes" id="UP001254608"/>
    </source>
</evidence>
<dbReference type="InterPro" id="IPR029063">
    <property type="entry name" value="SAM-dependent_MTases_sf"/>
</dbReference>
<dbReference type="SUPFAM" id="SSF53335">
    <property type="entry name" value="S-adenosyl-L-methionine-dependent methyltransferases"/>
    <property type="match status" value="1"/>
</dbReference>
<dbReference type="NCBIfam" id="TIGR00091">
    <property type="entry name" value="tRNA (guanosine(46)-N7)-methyltransferase TrmB"/>
    <property type="match status" value="1"/>
</dbReference>
<dbReference type="PROSITE" id="PS51625">
    <property type="entry name" value="SAM_MT_TRMB"/>
    <property type="match status" value="1"/>
</dbReference>
<gene>
    <name evidence="7 8" type="primary">trmB</name>
    <name evidence="8" type="ORF">RM530_00855</name>
</gene>
<accession>A0ABU2WF47</accession>
<dbReference type="InterPro" id="IPR003358">
    <property type="entry name" value="tRNA_(Gua-N-7)_MeTrfase_Trmb"/>
</dbReference>
<evidence type="ECO:0000256" key="7">
    <source>
        <dbReference type="HAMAP-Rule" id="MF_01057"/>
    </source>
</evidence>
<feature type="binding site" evidence="7">
    <location>
        <position position="143"/>
    </location>
    <ligand>
        <name>substrate</name>
    </ligand>
</feature>
<keyword evidence="6 7" id="KW-0819">tRNA processing</keyword>
<dbReference type="Gene3D" id="3.40.50.150">
    <property type="entry name" value="Vaccinia Virus protein VP39"/>
    <property type="match status" value="1"/>
</dbReference>
<feature type="binding site" evidence="7">
    <location>
        <position position="175"/>
    </location>
    <ligand>
        <name>substrate</name>
    </ligand>
</feature>
<evidence type="ECO:0000256" key="3">
    <source>
        <dbReference type="ARBA" id="ARBA00022603"/>
    </source>
</evidence>
<evidence type="ECO:0000256" key="5">
    <source>
        <dbReference type="ARBA" id="ARBA00022691"/>
    </source>
</evidence>
<dbReference type="Proteomes" id="UP001254608">
    <property type="component" value="Unassembled WGS sequence"/>
</dbReference>
<comment type="pathway">
    <text evidence="7">tRNA modification; N(7)-methylguanine-tRNA biosynthesis.</text>
</comment>
<dbReference type="Pfam" id="PF02390">
    <property type="entry name" value="Methyltransf_4"/>
    <property type="match status" value="1"/>
</dbReference>
<comment type="caution">
    <text evidence="8">The sequence shown here is derived from an EMBL/GenBank/DDBJ whole genome shotgun (WGS) entry which is preliminary data.</text>
</comment>
<feature type="binding site" evidence="7">
    <location>
        <position position="139"/>
    </location>
    <ligand>
        <name>S-adenosyl-L-methionine</name>
        <dbReference type="ChEBI" id="CHEBI:59789"/>
    </ligand>
</feature>
<evidence type="ECO:0000256" key="1">
    <source>
        <dbReference type="ARBA" id="ARBA00000142"/>
    </source>
</evidence>
<keyword evidence="5 7" id="KW-0949">S-adenosyl-L-methionine</keyword>
<proteinExistence type="inferred from homology"/>
<keyword evidence="4 7" id="KW-0808">Transferase</keyword>
<evidence type="ECO:0000256" key="4">
    <source>
        <dbReference type="ARBA" id="ARBA00022679"/>
    </source>
</evidence>
<comment type="caution">
    <text evidence="7">Lacks conserved residue(s) required for the propagation of feature annotation.</text>
</comment>
<feature type="binding site" evidence="7">
    <location>
        <position position="64"/>
    </location>
    <ligand>
        <name>S-adenosyl-L-methionine</name>
        <dbReference type="ChEBI" id="CHEBI:59789"/>
    </ligand>
</feature>
<dbReference type="PANTHER" id="PTHR23417:SF14">
    <property type="entry name" value="PENTACOTRIPEPTIDE-REPEAT REGION OF PRORP DOMAIN-CONTAINING PROTEIN"/>
    <property type="match status" value="1"/>
</dbReference>
<dbReference type="HAMAP" id="MF_01057">
    <property type="entry name" value="tRNA_methyltr_TrmB"/>
    <property type="match status" value="1"/>
</dbReference>
<dbReference type="EMBL" id="JAVRIC010000001">
    <property type="protein sequence ID" value="MDT0495916.1"/>
    <property type="molecule type" value="Genomic_DNA"/>
</dbReference>
<sequence length="244" mass="27092">MPEIDEASAPERRPIRSFVRREGRLTPAQKDALERLWSRYGLDAPPQPLDGGATFGREAPLTLEIGFGAGHHLLARAAAEPERDFVGVEVHRPGVGRVLAQAEAAGLDNLRIACFDAVEVLRDWIAPLALDELVIEFPDPWHKKRHHKRRLIQPDFVKLAVSRLRCGGHLRLATDWAHYAAQMLDVLMAEAALRNTAEGYAARPASRPVTRFEARGERLGHAVFDLDFIKLEDASALAGSRLPE</sequence>
<comment type="function">
    <text evidence="2 7">Catalyzes the formation of N(7)-methylguanine at position 46 (m7G46) in tRNA.</text>
</comment>
<dbReference type="PANTHER" id="PTHR23417">
    <property type="entry name" value="3-DEOXY-D-MANNO-OCTULOSONIC-ACID TRANSFERASE/TRNA GUANINE-N 7 - -METHYLTRANSFERASE"/>
    <property type="match status" value="1"/>
</dbReference>
<feature type="binding site" evidence="7">
    <location>
        <begin position="210"/>
        <end position="213"/>
    </location>
    <ligand>
        <name>substrate</name>
    </ligand>
</feature>
<feature type="binding site" evidence="7">
    <location>
        <position position="116"/>
    </location>
    <ligand>
        <name>S-adenosyl-L-methionine</name>
        <dbReference type="ChEBI" id="CHEBI:59789"/>
    </ligand>
</feature>
<feature type="binding site" evidence="7">
    <location>
        <position position="89"/>
    </location>
    <ligand>
        <name>S-adenosyl-L-methionine</name>
        <dbReference type="ChEBI" id="CHEBI:59789"/>
    </ligand>
</feature>
<dbReference type="RefSeq" id="WP_311363308.1">
    <property type="nucleotide sequence ID" value="NZ_JAVRIC010000001.1"/>
</dbReference>
<name>A0ABU2WF47_9GAMM</name>
<comment type="catalytic activity">
    <reaction evidence="1 7">
        <text>guanosine(46) in tRNA + S-adenosyl-L-methionine = N(7)-methylguanosine(46) in tRNA + S-adenosyl-L-homocysteine</text>
        <dbReference type="Rhea" id="RHEA:42708"/>
        <dbReference type="Rhea" id="RHEA-COMP:10188"/>
        <dbReference type="Rhea" id="RHEA-COMP:10189"/>
        <dbReference type="ChEBI" id="CHEBI:57856"/>
        <dbReference type="ChEBI" id="CHEBI:59789"/>
        <dbReference type="ChEBI" id="CHEBI:74269"/>
        <dbReference type="ChEBI" id="CHEBI:74480"/>
        <dbReference type="EC" id="2.1.1.33"/>
    </reaction>
</comment>
<dbReference type="GO" id="GO:0008176">
    <property type="term" value="F:tRNA (guanine(46)-N7)-methyltransferase activity"/>
    <property type="evidence" value="ECO:0007669"/>
    <property type="project" value="UniProtKB-EC"/>
</dbReference>